<evidence type="ECO:0000259" key="3">
    <source>
        <dbReference type="PROSITE" id="PS51736"/>
    </source>
</evidence>
<organism evidence="4 5">
    <name type="scientific">Methylobacterium iners</name>
    <dbReference type="NCBI Taxonomy" id="418707"/>
    <lineage>
        <taxon>Bacteria</taxon>
        <taxon>Pseudomonadati</taxon>
        <taxon>Pseudomonadota</taxon>
        <taxon>Alphaproteobacteria</taxon>
        <taxon>Hyphomicrobiales</taxon>
        <taxon>Methylobacteriaceae</taxon>
        <taxon>Methylobacterium</taxon>
    </lineage>
</organism>
<dbReference type="CDD" id="cd00338">
    <property type="entry name" value="Ser_Recombinase"/>
    <property type="match status" value="1"/>
</dbReference>
<keyword evidence="5" id="KW-1185">Reference proteome</keyword>
<dbReference type="Gene3D" id="3.40.50.1390">
    <property type="entry name" value="Resolvase, N-terminal catalytic domain"/>
    <property type="match status" value="1"/>
</dbReference>
<evidence type="ECO:0000256" key="2">
    <source>
        <dbReference type="ARBA" id="ARBA00023172"/>
    </source>
</evidence>
<dbReference type="PROSITE" id="PS51736">
    <property type="entry name" value="RECOMBINASES_3"/>
    <property type="match status" value="1"/>
</dbReference>
<dbReference type="PANTHER" id="PTHR30461">
    <property type="entry name" value="DNA-INVERTASE FROM LAMBDOID PROPHAGE"/>
    <property type="match status" value="1"/>
</dbReference>
<dbReference type="SUPFAM" id="SSF53041">
    <property type="entry name" value="Resolvase-like"/>
    <property type="match status" value="1"/>
</dbReference>
<gene>
    <name evidence="4" type="ORF">OCOJLMKI_4206</name>
</gene>
<dbReference type="SMART" id="SM00857">
    <property type="entry name" value="Resolvase"/>
    <property type="match status" value="1"/>
</dbReference>
<evidence type="ECO:0000313" key="4">
    <source>
        <dbReference type="EMBL" id="GJD96978.1"/>
    </source>
</evidence>
<keyword evidence="1" id="KW-0238">DNA-binding</keyword>
<keyword evidence="2" id="KW-0233">DNA recombination</keyword>
<sequence length="220" mass="23012">MGKFVAYYRVSTATQGASGLGLEAQREAVARFLDGSSSNIVAEFTEIESGRRADRPELAGAIQACRIYGARLVIAKLDRLSRDAHFLLGLEKAGVDFVAADMPNANRLTVGIMAMVAEEERRMISARTKAALQAAKARGAVLGGNRGSKITKEAGEAGRALQAARAAGRAQDLTPVIAAIRAAGTTSLGGIARALNARGIPAPRGGAWSDVQVRRTLLQA</sequence>
<feature type="domain" description="Resolvase/invertase-type recombinase catalytic" evidence="3">
    <location>
        <begin position="3"/>
        <end position="139"/>
    </location>
</feature>
<name>A0ABQ4S599_9HYPH</name>
<protein>
    <recommendedName>
        <fullName evidence="3">Resolvase/invertase-type recombinase catalytic domain-containing protein</fullName>
    </recommendedName>
</protein>
<accession>A0ABQ4S599</accession>
<dbReference type="RefSeq" id="WP_238246066.1">
    <property type="nucleotide sequence ID" value="NZ_BPQP01000073.1"/>
</dbReference>
<dbReference type="InterPro" id="IPR050639">
    <property type="entry name" value="SSR_resolvase"/>
</dbReference>
<dbReference type="InterPro" id="IPR006119">
    <property type="entry name" value="Resolv_N"/>
</dbReference>
<evidence type="ECO:0000313" key="5">
    <source>
        <dbReference type="Proteomes" id="UP001055125"/>
    </source>
</evidence>
<comment type="caution">
    <text evidence="4">The sequence shown here is derived from an EMBL/GenBank/DDBJ whole genome shotgun (WGS) entry which is preliminary data.</text>
</comment>
<dbReference type="EMBL" id="BPQP01000073">
    <property type="protein sequence ID" value="GJD96978.1"/>
    <property type="molecule type" value="Genomic_DNA"/>
</dbReference>
<evidence type="ECO:0000256" key="1">
    <source>
        <dbReference type="ARBA" id="ARBA00023125"/>
    </source>
</evidence>
<dbReference type="PANTHER" id="PTHR30461:SF2">
    <property type="entry name" value="SERINE RECOMBINASE PINE-RELATED"/>
    <property type="match status" value="1"/>
</dbReference>
<dbReference type="InterPro" id="IPR036162">
    <property type="entry name" value="Resolvase-like_N_sf"/>
</dbReference>
<dbReference type="Pfam" id="PF00239">
    <property type="entry name" value="Resolvase"/>
    <property type="match status" value="1"/>
</dbReference>
<reference evidence="4" key="1">
    <citation type="journal article" date="2021" name="Front. Microbiol.">
        <title>Comprehensive Comparative Genomics and Phenotyping of Methylobacterium Species.</title>
        <authorList>
            <person name="Alessa O."/>
            <person name="Ogura Y."/>
            <person name="Fujitani Y."/>
            <person name="Takami H."/>
            <person name="Hayashi T."/>
            <person name="Sahin N."/>
            <person name="Tani A."/>
        </authorList>
    </citation>
    <scope>NUCLEOTIDE SEQUENCE</scope>
    <source>
        <strain evidence="4">DSM 19015</strain>
    </source>
</reference>
<proteinExistence type="predicted"/>
<reference evidence="4" key="2">
    <citation type="submission" date="2021-08" db="EMBL/GenBank/DDBJ databases">
        <authorList>
            <person name="Tani A."/>
            <person name="Ola A."/>
            <person name="Ogura Y."/>
            <person name="Katsura K."/>
            <person name="Hayashi T."/>
        </authorList>
    </citation>
    <scope>NUCLEOTIDE SEQUENCE</scope>
    <source>
        <strain evidence="4">DSM 19015</strain>
    </source>
</reference>
<dbReference type="Proteomes" id="UP001055125">
    <property type="component" value="Unassembled WGS sequence"/>
</dbReference>